<organism evidence="2 3">
    <name type="scientific">Pseudogulbenkiania subflava DSM 22618</name>
    <dbReference type="NCBI Taxonomy" id="1123014"/>
    <lineage>
        <taxon>Bacteria</taxon>
        <taxon>Pseudomonadati</taxon>
        <taxon>Pseudomonadota</taxon>
        <taxon>Betaproteobacteria</taxon>
        <taxon>Neisseriales</taxon>
        <taxon>Chromobacteriaceae</taxon>
        <taxon>Pseudogulbenkiania</taxon>
    </lineage>
</organism>
<evidence type="ECO:0000256" key="1">
    <source>
        <dbReference type="SAM" id="Coils"/>
    </source>
</evidence>
<dbReference type="EMBL" id="FXAG01000023">
    <property type="protein sequence ID" value="SMF46590.1"/>
    <property type="molecule type" value="Genomic_DNA"/>
</dbReference>
<name>A0A1Y6CB70_9NEIS</name>
<feature type="coiled-coil region" evidence="1">
    <location>
        <begin position="149"/>
        <end position="177"/>
    </location>
</feature>
<reference evidence="3" key="1">
    <citation type="submission" date="2017-04" db="EMBL/GenBank/DDBJ databases">
        <authorList>
            <person name="Varghese N."/>
            <person name="Submissions S."/>
        </authorList>
    </citation>
    <scope>NUCLEOTIDE SEQUENCE [LARGE SCALE GENOMIC DNA]</scope>
    <source>
        <strain evidence="3">DSM 22618</strain>
    </source>
</reference>
<proteinExistence type="predicted"/>
<evidence type="ECO:0000313" key="2">
    <source>
        <dbReference type="EMBL" id="SMF46590.1"/>
    </source>
</evidence>
<sequence>MSNVVPHRVGAVATLLVLSLTGCVVAPARPYSMPRSAPEAVVPPPREVVFYPRSGQSEGLQDRDRYECHQWAVRQSGFDPSLPHAVGSPSVRVVPAGGPGHDTAALAVTGALVGAAVARPHRGAEGALVGATIGAVAGAMSDTARAEQAQRMEQAYAAQEQRQQAMLEQQADAYRRAISACLEARGYTVR</sequence>
<keyword evidence="1" id="KW-0175">Coiled coil</keyword>
<dbReference type="RefSeq" id="WP_085277521.1">
    <property type="nucleotide sequence ID" value="NZ_FXAG01000023.1"/>
</dbReference>
<dbReference type="Proteomes" id="UP000192920">
    <property type="component" value="Unassembled WGS sequence"/>
</dbReference>
<keyword evidence="3" id="KW-1185">Reference proteome</keyword>
<evidence type="ECO:0000313" key="3">
    <source>
        <dbReference type="Proteomes" id="UP000192920"/>
    </source>
</evidence>
<accession>A0A1Y6CB70</accession>
<gene>
    <name evidence="2" type="ORF">SAMN02745746_03433</name>
</gene>
<dbReference type="AlphaFoldDB" id="A0A1Y6CB70"/>
<dbReference type="STRING" id="1123014.SAMN02745746_03433"/>
<protein>
    <submittedName>
        <fullName evidence="2">Glycine-zipper containing OmpA-like membrane domain-containing protein</fullName>
    </submittedName>
</protein>